<accession>A0A8J6L953</accession>
<feature type="domain" description="CUB" evidence="2">
    <location>
        <begin position="303"/>
        <end position="429"/>
    </location>
</feature>
<comment type="caution">
    <text evidence="3">The sequence shown here is derived from an EMBL/GenBank/DDBJ whole genome shotgun (WGS) entry which is preliminary data.</text>
</comment>
<dbReference type="AlphaFoldDB" id="A0A8J6L953"/>
<name>A0A8J6L953_TENMO</name>
<dbReference type="EMBL" id="JABDTM020026640">
    <property type="protein sequence ID" value="KAH0811687.1"/>
    <property type="molecule type" value="Genomic_DNA"/>
</dbReference>
<reference evidence="3" key="2">
    <citation type="submission" date="2021-08" db="EMBL/GenBank/DDBJ databases">
        <authorList>
            <person name="Eriksson T."/>
        </authorList>
    </citation>
    <scope>NUCLEOTIDE SEQUENCE</scope>
    <source>
        <strain evidence="3">Stoneville</strain>
        <tissue evidence="3">Whole head</tissue>
    </source>
</reference>
<keyword evidence="1" id="KW-0732">Signal</keyword>
<dbReference type="InterPro" id="IPR058698">
    <property type="entry name" value="CUB_metazoa"/>
</dbReference>
<sequence>MVSKVVLVLAAALTLGGGEILQDSPKSRRRNLLAEMMRGPANPFLPNSRQGRFLSLFTFVQFSNQVCTGATGDNGTCVSAPECSQKGGTANGPCAGGFGTCCMYLATCGATIRENGTYFVQGGYPNQYDGTGSCQVTLVKSNPDVCQYRWGKGVEDGVRGWERRMARLEGVDRMTVVENFVVDLVKERVLHLREHRFSGREPRFRGREPRFRGREMLDFDQFTLMGPEPTNNICNNDQFIVSGGTPVPPICGNNVGNHLYVDAGSGASNPVTLSVVTSGPNFPRNWKIRISQIPCSSIYRAEEGCLQYFTGVAGQIRSFNYDPTTGLQLSNQDYSICIRNERNFCGVQYTQCDDPAHNRSQSFTLSGNSNNAVQAMVGSTGSANYCQGDYLIIPMATNVGRPATGPSLNVDRICGGVLSADVTLQSTPVRKIWGWKEQEEVERVQEIYFRGVAGVDLETSGYIMREECKRNRLRVKARKRKAKDKMDGREECRILTECWREKKKNMGKKEREILPEERIYNREYERYMTEEIPEYLEERVRKKEMMERENRYWTGGGEKRCGMCCKERETIKHTE</sequence>
<evidence type="ECO:0000313" key="4">
    <source>
        <dbReference type="Proteomes" id="UP000719412"/>
    </source>
</evidence>
<organism evidence="3 4">
    <name type="scientific">Tenebrio molitor</name>
    <name type="common">Yellow mealworm beetle</name>
    <dbReference type="NCBI Taxonomy" id="7067"/>
    <lineage>
        <taxon>Eukaryota</taxon>
        <taxon>Metazoa</taxon>
        <taxon>Ecdysozoa</taxon>
        <taxon>Arthropoda</taxon>
        <taxon>Hexapoda</taxon>
        <taxon>Insecta</taxon>
        <taxon>Pterygota</taxon>
        <taxon>Neoptera</taxon>
        <taxon>Endopterygota</taxon>
        <taxon>Coleoptera</taxon>
        <taxon>Polyphaga</taxon>
        <taxon>Cucujiformia</taxon>
        <taxon>Tenebrionidae</taxon>
        <taxon>Tenebrio</taxon>
    </lineage>
</organism>
<dbReference type="Proteomes" id="UP000719412">
    <property type="component" value="Unassembled WGS sequence"/>
</dbReference>
<reference evidence="3" key="1">
    <citation type="journal article" date="2020" name="J Insects Food Feed">
        <title>The yellow mealworm (Tenebrio molitor) genome: a resource for the emerging insects as food and feed industry.</title>
        <authorList>
            <person name="Eriksson T."/>
            <person name="Andere A."/>
            <person name="Kelstrup H."/>
            <person name="Emery V."/>
            <person name="Picard C."/>
        </authorList>
    </citation>
    <scope>NUCLEOTIDE SEQUENCE</scope>
    <source>
        <strain evidence="3">Stoneville</strain>
        <tissue evidence="3">Whole head</tissue>
    </source>
</reference>
<evidence type="ECO:0000259" key="2">
    <source>
        <dbReference type="Pfam" id="PF26080"/>
    </source>
</evidence>
<evidence type="ECO:0000256" key="1">
    <source>
        <dbReference type="SAM" id="SignalP"/>
    </source>
</evidence>
<protein>
    <recommendedName>
        <fullName evidence="2">CUB domain-containing protein</fullName>
    </recommendedName>
</protein>
<gene>
    <name evidence="3" type="ORF">GEV33_011104</name>
</gene>
<evidence type="ECO:0000313" key="3">
    <source>
        <dbReference type="EMBL" id="KAH0811687.1"/>
    </source>
</evidence>
<feature type="chain" id="PRO_5035202047" description="CUB domain-containing protein" evidence="1">
    <location>
        <begin position="19"/>
        <end position="575"/>
    </location>
</feature>
<dbReference type="PANTHER" id="PTHR33236:SF6">
    <property type="entry name" value="CUB DOMAIN-CONTAINING PROTEIN"/>
    <property type="match status" value="1"/>
</dbReference>
<dbReference type="Pfam" id="PF26080">
    <property type="entry name" value="CUB_animal"/>
    <property type="match status" value="1"/>
</dbReference>
<proteinExistence type="predicted"/>
<dbReference type="PANTHER" id="PTHR33236">
    <property type="entry name" value="INTRAFLAGELLAR TRANSPORT PROTEIN 122 FAMILY PROTEIN-RELATED"/>
    <property type="match status" value="1"/>
</dbReference>
<feature type="signal peptide" evidence="1">
    <location>
        <begin position="1"/>
        <end position="18"/>
    </location>
</feature>
<keyword evidence="4" id="KW-1185">Reference proteome</keyword>